<evidence type="ECO:0000256" key="6">
    <source>
        <dbReference type="RuleBase" id="RU363041"/>
    </source>
</evidence>
<feature type="transmembrane region" description="Helical" evidence="6">
    <location>
        <begin position="39"/>
        <end position="60"/>
    </location>
</feature>
<dbReference type="RefSeq" id="WP_319987638.1">
    <property type="nucleotide sequence ID" value="NZ_JAXAVV010000017.1"/>
</dbReference>
<protein>
    <recommendedName>
        <fullName evidence="6">Probable membrane transporter protein</fullName>
    </recommendedName>
</protein>
<comment type="similarity">
    <text evidence="2 6">Belongs to the 4-toluene sulfonate uptake permease (TSUP) (TC 2.A.102) family.</text>
</comment>
<sequence>MSGLLLALAAGAVVGLALGALGGGGGVLAVPALIYLLGLPPATAATASLLIVTATSLTALTRQFADVAWRTGLLFGLAGLPTAIVAGFAAHHIPAPALTAAFAVLATVAATVMLRDTRAPTHDPGHGSSEGRSERAVATATRTSATKALGAGAGLGAVTGLLGVGGGFLAVPALVTTLSLRMRTAVATSLLVIVLNSAVALATRLVTTPTSLDWAVVAPFAATAILGAWDGKRLAAKLSARTLQRVFAFVLLAVAAFMLIEAAIRTFR</sequence>
<reference evidence="8 9" key="2">
    <citation type="submission" date="2023-11" db="EMBL/GenBank/DDBJ databases">
        <authorList>
            <person name="Lara A.C."/>
            <person name="Chronakova A."/>
        </authorList>
    </citation>
    <scope>NUCLEOTIDE SEQUENCE [LARGE SCALE GENOMIC DNA]</scope>
    <source>
        <strain evidence="8 9">BCCO 10_0798</strain>
    </source>
</reference>
<dbReference type="PANTHER" id="PTHR43701:SF2">
    <property type="entry name" value="MEMBRANE TRANSPORTER PROTEIN YJNA-RELATED"/>
    <property type="match status" value="1"/>
</dbReference>
<evidence type="ECO:0000256" key="7">
    <source>
        <dbReference type="SAM" id="MobiDB-lite"/>
    </source>
</evidence>
<keyword evidence="4 6" id="KW-1133">Transmembrane helix</keyword>
<evidence type="ECO:0000313" key="9">
    <source>
        <dbReference type="Proteomes" id="UP001271792"/>
    </source>
</evidence>
<accession>A0ABU4TZV2</accession>
<proteinExistence type="inferred from homology"/>
<feature type="region of interest" description="Disordered" evidence="7">
    <location>
        <begin position="119"/>
        <end position="139"/>
    </location>
</feature>
<evidence type="ECO:0000313" key="8">
    <source>
        <dbReference type="EMBL" id="MDX8053840.1"/>
    </source>
</evidence>
<feature type="transmembrane region" description="Helical" evidence="6">
    <location>
        <begin position="212"/>
        <end position="231"/>
    </location>
</feature>
<evidence type="ECO:0000256" key="1">
    <source>
        <dbReference type="ARBA" id="ARBA00004141"/>
    </source>
</evidence>
<feature type="transmembrane region" description="Helical" evidence="6">
    <location>
        <begin position="97"/>
        <end position="114"/>
    </location>
</feature>
<dbReference type="InterPro" id="IPR002781">
    <property type="entry name" value="TM_pro_TauE-like"/>
</dbReference>
<evidence type="ECO:0000256" key="4">
    <source>
        <dbReference type="ARBA" id="ARBA00022989"/>
    </source>
</evidence>
<evidence type="ECO:0000256" key="2">
    <source>
        <dbReference type="ARBA" id="ARBA00009142"/>
    </source>
</evidence>
<name>A0ABU4TZV2_9PSEU</name>
<dbReference type="PANTHER" id="PTHR43701">
    <property type="entry name" value="MEMBRANE TRANSPORTER PROTEIN MJ0441-RELATED"/>
    <property type="match status" value="1"/>
</dbReference>
<gene>
    <name evidence="8" type="ORF">SK571_31105</name>
</gene>
<reference evidence="8 9" key="1">
    <citation type="submission" date="2023-11" db="EMBL/GenBank/DDBJ databases">
        <title>Lentzea sokolovensis, sp. nov., Lentzea kristufkii, sp. nov., and Lentzea miocenensis, sp. nov., rare actinobacteria from Sokolov Coal Basin, Miocene lacustrine sediment, Czech Republic.</title>
        <authorList>
            <person name="Lara A."/>
            <person name="Kotroba L."/>
            <person name="Nouioui I."/>
            <person name="Neumann-Schaal M."/>
            <person name="Mast Y."/>
            <person name="Chronakova A."/>
        </authorList>
    </citation>
    <scope>NUCLEOTIDE SEQUENCE [LARGE SCALE GENOMIC DNA]</scope>
    <source>
        <strain evidence="8 9">BCCO 10_0798</strain>
    </source>
</reference>
<feature type="compositionally biased region" description="Basic and acidic residues" evidence="7">
    <location>
        <begin position="119"/>
        <end position="135"/>
    </location>
</feature>
<keyword evidence="5 6" id="KW-0472">Membrane</keyword>
<feature type="transmembrane region" description="Helical" evidence="6">
    <location>
        <begin position="72"/>
        <end position="91"/>
    </location>
</feature>
<dbReference type="EMBL" id="JAXAVV010000017">
    <property type="protein sequence ID" value="MDX8053840.1"/>
    <property type="molecule type" value="Genomic_DNA"/>
</dbReference>
<dbReference type="InterPro" id="IPR051598">
    <property type="entry name" value="TSUP/Inactive_protease-like"/>
</dbReference>
<keyword evidence="9" id="KW-1185">Reference proteome</keyword>
<keyword evidence="6" id="KW-1003">Cell membrane</keyword>
<evidence type="ECO:0000256" key="3">
    <source>
        <dbReference type="ARBA" id="ARBA00022692"/>
    </source>
</evidence>
<dbReference type="Proteomes" id="UP001271792">
    <property type="component" value="Unassembled WGS sequence"/>
</dbReference>
<organism evidence="8 9">
    <name type="scientific">Lentzea kristufekii</name>
    <dbReference type="NCBI Taxonomy" id="3095430"/>
    <lineage>
        <taxon>Bacteria</taxon>
        <taxon>Bacillati</taxon>
        <taxon>Actinomycetota</taxon>
        <taxon>Actinomycetes</taxon>
        <taxon>Pseudonocardiales</taxon>
        <taxon>Pseudonocardiaceae</taxon>
        <taxon>Lentzea</taxon>
    </lineage>
</organism>
<evidence type="ECO:0000256" key="5">
    <source>
        <dbReference type="ARBA" id="ARBA00023136"/>
    </source>
</evidence>
<comment type="caution">
    <text evidence="8">The sequence shown here is derived from an EMBL/GenBank/DDBJ whole genome shotgun (WGS) entry which is preliminary data.</text>
</comment>
<dbReference type="Pfam" id="PF01925">
    <property type="entry name" value="TauE"/>
    <property type="match status" value="1"/>
</dbReference>
<feature type="transmembrane region" description="Helical" evidence="6">
    <location>
        <begin position="185"/>
        <end position="206"/>
    </location>
</feature>
<feature type="transmembrane region" description="Helical" evidence="6">
    <location>
        <begin position="243"/>
        <end position="264"/>
    </location>
</feature>
<keyword evidence="3 6" id="KW-0812">Transmembrane</keyword>
<comment type="subcellular location">
    <subcellularLocation>
        <location evidence="6">Cell membrane</location>
        <topology evidence="6">Multi-pass membrane protein</topology>
    </subcellularLocation>
    <subcellularLocation>
        <location evidence="1">Membrane</location>
        <topology evidence="1">Multi-pass membrane protein</topology>
    </subcellularLocation>
</comment>